<accession>A0A1W1CLF5</accession>
<dbReference type="EMBL" id="FPHK01000102">
    <property type="protein sequence ID" value="SFV66698.1"/>
    <property type="molecule type" value="Genomic_DNA"/>
</dbReference>
<protein>
    <submittedName>
        <fullName evidence="1">Uncharacterized protein</fullName>
    </submittedName>
</protein>
<name>A0A1W1CLF5_9ZZZZ</name>
<organism evidence="1">
    <name type="scientific">hydrothermal vent metagenome</name>
    <dbReference type="NCBI Taxonomy" id="652676"/>
    <lineage>
        <taxon>unclassified sequences</taxon>
        <taxon>metagenomes</taxon>
        <taxon>ecological metagenomes</taxon>
    </lineage>
</organism>
<gene>
    <name evidence="1" type="ORF">MNB_SM-6-1242</name>
</gene>
<proteinExistence type="predicted"/>
<evidence type="ECO:0000313" key="1">
    <source>
        <dbReference type="EMBL" id="SFV66698.1"/>
    </source>
</evidence>
<reference evidence="1" key="1">
    <citation type="submission" date="2016-10" db="EMBL/GenBank/DDBJ databases">
        <authorList>
            <person name="de Groot N.N."/>
        </authorList>
    </citation>
    <scope>NUCLEOTIDE SEQUENCE</scope>
</reference>
<dbReference type="AlphaFoldDB" id="A0A1W1CLF5"/>
<sequence>MTLEQQWLEYDYNPFILFNAQGKIVSLNAEAQFLLGATTASELFELAKTYASISFGFKTTFIELEYGRYKFFGLTVGYEDEEQIGIKLYQSPSYKLSTTKPNGELTNIFTIVDLCIATNSINSETLFKRDYDPTIPDVIIDSNNLIKLLNKIYEYFKASDSIVTRVFFRVGEHIKFENKKYSIFSISIQGKDIDQKKKKELNAFAKSNNFYIDINDHKITINLPMITS</sequence>